<dbReference type="NCBIfam" id="NF009682">
    <property type="entry name" value="PRK13203.1"/>
    <property type="match status" value="1"/>
</dbReference>
<dbReference type="AlphaFoldDB" id="A0A2K4DUJ0"/>
<dbReference type="HAMAP" id="MF_01954">
    <property type="entry name" value="Urease_beta"/>
    <property type="match status" value="1"/>
</dbReference>
<dbReference type="EC" id="3.5.1.5" evidence="3"/>
<feature type="region of interest" description="Disordered" evidence="4">
    <location>
        <begin position="112"/>
        <end position="136"/>
    </location>
</feature>
<sequence>MIPGEIKVKKTEIEINQGRPETVITVKNTGDRPIQVGSHFHFFESNKALHFEREKAYGKHLDIPAGAAVRFEPGDEKKVQLVEYAGNRKIYGFRGMVNNTIDEDRVYRPTNEKDEYAGVFNDEGEENFNKKGEDDA</sequence>
<dbReference type="GeneID" id="48886905"/>
<feature type="compositionally biased region" description="Basic and acidic residues" evidence="4">
    <location>
        <begin position="127"/>
        <end position="136"/>
    </location>
</feature>
<evidence type="ECO:0000256" key="2">
    <source>
        <dbReference type="ARBA" id="ARBA00047778"/>
    </source>
</evidence>
<dbReference type="RefSeq" id="WP_103165545.1">
    <property type="nucleotide sequence ID" value="NZ_CP130489.1"/>
</dbReference>
<dbReference type="InterPro" id="IPR050069">
    <property type="entry name" value="Urease_subunit"/>
</dbReference>
<name>A0A2K4DUJ0_9STAP</name>
<organism evidence="7 10">
    <name type="scientific">Staphylococcus devriesei</name>
    <dbReference type="NCBI Taxonomy" id="586733"/>
    <lineage>
        <taxon>Bacteria</taxon>
        <taxon>Bacillati</taxon>
        <taxon>Bacillota</taxon>
        <taxon>Bacilli</taxon>
        <taxon>Bacillales</taxon>
        <taxon>Staphylococcaceae</taxon>
        <taxon>Staphylococcus</taxon>
    </lineage>
</organism>
<evidence type="ECO:0000313" key="5">
    <source>
        <dbReference type="EMBL" id="PTE74639.1"/>
    </source>
</evidence>
<evidence type="ECO:0000313" key="9">
    <source>
        <dbReference type="Proteomes" id="UP000242547"/>
    </source>
</evidence>
<dbReference type="UniPathway" id="UPA00258">
    <property type="reaction ID" value="UER00370"/>
</dbReference>
<reference evidence="6" key="3">
    <citation type="submission" date="2018-03" db="EMBL/GenBank/DDBJ databases">
        <authorList>
            <person name="Naushad S."/>
        </authorList>
    </citation>
    <scope>NUCLEOTIDE SEQUENCE</scope>
    <source>
        <strain evidence="6">SNUC 1409</strain>
    </source>
</reference>
<evidence type="ECO:0000256" key="4">
    <source>
        <dbReference type="SAM" id="MobiDB-lite"/>
    </source>
</evidence>
<dbReference type="PANTHER" id="PTHR33569:SF1">
    <property type="entry name" value="UREASE"/>
    <property type="match status" value="1"/>
</dbReference>
<comment type="pathway">
    <text evidence="3">Nitrogen metabolism; urea degradation; CO(2) and NH(3) from urea (urease route): step 1/1.</text>
</comment>
<gene>
    <name evidence="3" type="primary">ureB</name>
    <name evidence="5" type="ORF">BUY44_00675</name>
    <name evidence="6" type="ORF">BUY47_08270</name>
    <name evidence="7" type="ORF">BUY48_05470</name>
</gene>
<proteinExistence type="inferred from homology"/>
<dbReference type="OrthoDB" id="9797217at2"/>
<reference evidence="7" key="2">
    <citation type="submission" date="2018-03" db="EMBL/GenBank/DDBJ databases">
        <authorList>
            <person name="Keele B.F."/>
        </authorList>
    </citation>
    <scope>NUCLEOTIDE SEQUENCE</scope>
    <source>
        <strain evidence="7">SNUC 4143</strain>
        <strain evidence="5">SNUC 761</strain>
    </source>
</reference>
<reference evidence="8 9" key="1">
    <citation type="journal article" date="2016" name="Front. Microbiol.">
        <title>Comprehensive Phylogenetic Analysis of Bovine Non-aureus Staphylococci Species Based on Whole-Genome Sequencing.</title>
        <authorList>
            <person name="Naushad S."/>
            <person name="Barkema H.W."/>
            <person name="Luby C."/>
            <person name="Condas L.A."/>
            <person name="Nobrega D.B."/>
            <person name="Carson D.A."/>
            <person name="De Buck J."/>
        </authorList>
    </citation>
    <scope>NUCLEOTIDE SEQUENCE [LARGE SCALE GENOMIC DNA]</scope>
    <source>
        <strain evidence="6 8">SNUC 1409</strain>
        <strain evidence="7 10">SNUC 4143</strain>
        <strain evidence="5 9">SNUC 761</strain>
    </source>
</reference>
<evidence type="ECO:0000313" key="6">
    <source>
        <dbReference type="EMBL" id="PTF13623.1"/>
    </source>
</evidence>
<evidence type="ECO:0000313" key="8">
    <source>
        <dbReference type="Proteomes" id="UP000242088"/>
    </source>
</evidence>
<evidence type="ECO:0000256" key="1">
    <source>
        <dbReference type="ARBA" id="ARBA00022801"/>
    </source>
</evidence>
<keyword evidence="1 3" id="KW-0378">Hydrolase</keyword>
<evidence type="ECO:0000313" key="10">
    <source>
        <dbReference type="Proteomes" id="UP000243350"/>
    </source>
</evidence>
<dbReference type="Proteomes" id="UP000243350">
    <property type="component" value="Unassembled WGS sequence"/>
</dbReference>
<evidence type="ECO:0000256" key="3">
    <source>
        <dbReference type="HAMAP-Rule" id="MF_01954"/>
    </source>
</evidence>
<comment type="subunit">
    <text evidence="3">Heterotrimer of UreA (gamma), UreB (beta) and UreC (alpha) subunits. Three heterotrimers associate to form the active enzyme.</text>
</comment>
<keyword evidence="3" id="KW-0963">Cytoplasm</keyword>
<dbReference type="EMBL" id="PYZH01000025">
    <property type="protein sequence ID" value="PTF15787.1"/>
    <property type="molecule type" value="Genomic_DNA"/>
</dbReference>
<dbReference type="GO" id="GO:0043419">
    <property type="term" value="P:urea catabolic process"/>
    <property type="evidence" value="ECO:0007669"/>
    <property type="project" value="UniProtKB-UniRule"/>
</dbReference>
<dbReference type="EMBL" id="PYZI01000009">
    <property type="protein sequence ID" value="PTF13623.1"/>
    <property type="molecule type" value="Genomic_DNA"/>
</dbReference>
<dbReference type="FunFam" id="2.10.150.10:FF:000001">
    <property type="entry name" value="Urease subunit beta"/>
    <property type="match status" value="1"/>
</dbReference>
<dbReference type="Proteomes" id="UP000242088">
    <property type="component" value="Unassembled WGS sequence"/>
</dbReference>
<comment type="caution">
    <text evidence="7">The sequence shown here is derived from an EMBL/GenBank/DDBJ whole genome shotgun (WGS) entry which is preliminary data.</text>
</comment>
<protein>
    <recommendedName>
        <fullName evidence="3">Urease subunit beta</fullName>
        <ecNumber evidence="3">3.5.1.5</ecNumber>
    </recommendedName>
    <alternativeName>
        <fullName evidence="3">Urea amidohydrolase subunit beta</fullName>
    </alternativeName>
</protein>
<dbReference type="SUPFAM" id="SSF51278">
    <property type="entry name" value="Urease, beta-subunit"/>
    <property type="match status" value="1"/>
</dbReference>
<dbReference type="InterPro" id="IPR036461">
    <property type="entry name" value="Urease_betasu_sf"/>
</dbReference>
<dbReference type="CDD" id="cd00407">
    <property type="entry name" value="Urease_beta"/>
    <property type="match status" value="1"/>
</dbReference>
<dbReference type="Gene3D" id="2.10.150.10">
    <property type="entry name" value="Urease, beta subunit"/>
    <property type="match status" value="1"/>
</dbReference>
<evidence type="ECO:0000313" key="7">
    <source>
        <dbReference type="EMBL" id="PTF15787.1"/>
    </source>
</evidence>
<dbReference type="NCBIfam" id="TIGR00192">
    <property type="entry name" value="urease_beta"/>
    <property type="match status" value="1"/>
</dbReference>
<comment type="subcellular location">
    <subcellularLocation>
        <location evidence="3">Cytoplasm</location>
    </subcellularLocation>
</comment>
<comment type="catalytic activity">
    <reaction evidence="2 3">
        <text>urea + 2 H2O + H(+) = hydrogencarbonate + 2 NH4(+)</text>
        <dbReference type="Rhea" id="RHEA:20557"/>
        <dbReference type="ChEBI" id="CHEBI:15377"/>
        <dbReference type="ChEBI" id="CHEBI:15378"/>
        <dbReference type="ChEBI" id="CHEBI:16199"/>
        <dbReference type="ChEBI" id="CHEBI:17544"/>
        <dbReference type="ChEBI" id="CHEBI:28938"/>
        <dbReference type="EC" id="3.5.1.5"/>
    </reaction>
</comment>
<dbReference type="PANTHER" id="PTHR33569">
    <property type="entry name" value="UREASE"/>
    <property type="match status" value="1"/>
</dbReference>
<dbReference type="GO" id="GO:0009039">
    <property type="term" value="F:urease activity"/>
    <property type="evidence" value="ECO:0007669"/>
    <property type="project" value="UniProtKB-UniRule"/>
</dbReference>
<accession>A0A2K4DUJ0</accession>
<dbReference type="GO" id="GO:0035550">
    <property type="term" value="C:urease complex"/>
    <property type="evidence" value="ECO:0007669"/>
    <property type="project" value="InterPro"/>
</dbReference>
<comment type="similarity">
    <text evidence="3">Belongs to the urease beta subunit family.</text>
</comment>
<dbReference type="Pfam" id="PF00699">
    <property type="entry name" value="Urease_beta"/>
    <property type="match status" value="1"/>
</dbReference>
<dbReference type="Proteomes" id="UP000242547">
    <property type="component" value="Unassembled WGS sequence"/>
</dbReference>
<dbReference type="InterPro" id="IPR002019">
    <property type="entry name" value="Urease_beta-like"/>
</dbReference>
<dbReference type="EMBL" id="PYZL01000002">
    <property type="protein sequence ID" value="PTE74639.1"/>
    <property type="molecule type" value="Genomic_DNA"/>
</dbReference>
<keyword evidence="8" id="KW-1185">Reference proteome</keyword>